<dbReference type="RefSeq" id="XP_066084697.1">
    <property type="nucleotide sequence ID" value="XM_066228600.1"/>
</dbReference>
<feature type="compositionally biased region" description="Basic residues" evidence="1">
    <location>
        <begin position="24"/>
        <end position="36"/>
    </location>
</feature>
<gene>
    <name evidence="2" type="ORF">V865_004825</name>
</gene>
<organism evidence="2 3">
    <name type="scientific">Kwoniella europaea PYCC6329</name>
    <dbReference type="NCBI Taxonomy" id="1423913"/>
    <lineage>
        <taxon>Eukaryota</taxon>
        <taxon>Fungi</taxon>
        <taxon>Dikarya</taxon>
        <taxon>Basidiomycota</taxon>
        <taxon>Agaricomycotina</taxon>
        <taxon>Tremellomycetes</taxon>
        <taxon>Tremellales</taxon>
        <taxon>Cryptococcaceae</taxon>
        <taxon>Kwoniella</taxon>
    </lineage>
</organism>
<feature type="compositionally biased region" description="Low complexity" evidence="1">
    <location>
        <begin position="202"/>
        <end position="214"/>
    </location>
</feature>
<accession>A0AAX4KMB3</accession>
<dbReference type="Proteomes" id="UP001358614">
    <property type="component" value="Chromosome 1"/>
</dbReference>
<name>A0AAX4KMB3_9TREE</name>
<feature type="compositionally biased region" description="Basic and acidic residues" evidence="1">
    <location>
        <begin position="1"/>
        <end position="23"/>
    </location>
</feature>
<evidence type="ECO:0000313" key="2">
    <source>
        <dbReference type="EMBL" id="WWD06730.1"/>
    </source>
</evidence>
<feature type="region of interest" description="Disordered" evidence="1">
    <location>
        <begin position="202"/>
        <end position="273"/>
    </location>
</feature>
<proteinExistence type="predicted"/>
<dbReference type="KEGG" id="ker:91103626"/>
<reference evidence="2 3" key="1">
    <citation type="submission" date="2024-01" db="EMBL/GenBank/DDBJ databases">
        <title>Comparative genomics of Cryptococcus and Kwoniella reveals pathogenesis evolution and contrasting modes of karyotype evolution via chromosome fusion or intercentromeric recombination.</title>
        <authorList>
            <person name="Coelho M.A."/>
            <person name="David-Palma M."/>
            <person name="Shea T."/>
            <person name="Bowers K."/>
            <person name="McGinley-Smith S."/>
            <person name="Mohammad A.W."/>
            <person name="Gnirke A."/>
            <person name="Yurkov A.M."/>
            <person name="Nowrousian M."/>
            <person name="Sun S."/>
            <person name="Cuomo C.A."/>
            <person name="Heitman J."/>
        </authorList>
    </citation>
    <scope>NUCLEOTIDE SEQUENCE [LARGE SCALE GENOMIC DNA]</scope>
    <source>
        <strain evidence="2 3">PYCC6329</strain>
    </source>
</reference>
<feature type="compositionally biased region" description="Low complexity" evidence="1">
    <location>
        <begin position="221"/>
        <end position="232"/>
    </location>
</feature>
<dbReference type="AlphaFoldDB" id="A0AAX4KMB3"/>
<feature type="compositionally biased region" description="Basic and acidic residues" evidence="1">
    <location>
        <begin position="133"/>
        <end position="142"/>
    </location>
</feature>
<evidence type="ECO:0000313" key="3">
    <source>
        <dbReference type="Proteomes" id="UP001358614"/>
    </source>
</evidence>
<feature type="compositionally biased region" description="Basic and acidic residues" evidence="1">
    <location>
        <begin position="250"/>
        <end position="260"/>
    </location>
</feature>
<feature type="region of interest" description="Disordered" evidence="1">
    <location>
        <begin position="108"/>
        <end position="152"/>
    </location>
</feature>
<dbReference type="EMBL" id="CP144089">
    <property type="protein sequence ID" value="WWD06730.1"/>
    <property type="molecule type" value="Genomic_DNA"/>
</dbReference>
<keyword evidence="3" id="KW-1185">Reference proteome</keyword>
<feature type="compositionally biased region" description="Polar residues" evidence="1">
    <location>
        <begin position="233"/>
        <end position="245"/>
    </location>
</feature>
<protein>
    <submittedName>
        <fullName evidence="2">Uncharacterized protein</fullName>
    </submittedName>
</protein>
<feature type="compositionally biased region" description="Polar residues" evidence="1">
    <location>
        <begin position="108"/>
        <end position="129"/>
    </location>
</feature>
<evidence type="ECO:0000256" key="1">
    <source>
        <dbReference type="SAM" id="MobiDB-lite"/>
    </source>
</evidence>
<dbReference type="GeneID" id="91103626"/>
<sequence length="273" mass="30028">MTGSKKREREDDAEGVRRDDRSKTRVKKSSKKHKVSHRNDFTINYPYSYNVENDHPRITYPTSFERNTIPAHHSDHHQMFPSIHHTPSVPSVTDLSCAGMLLHTSEDSCPSSTTTFSSNPQPFDSSTTGRVGRKIELKRSSSSEEEGGDKDNMYVIPALQEEDDLPEVSSKDLLYHISGDPGTGPVFSTPIKLPKFSNLAINSPSSSSSAESSLDTPDPTSRNTSSSGSSASCQMIITPQTSGSMTDAIAFEHHTDKEVSPEQDPCMGNSMFR</sequence>
<feature type="region of interest" description="Disordered" evidence="1">
    <location>
        <begin position="1"/>
        <end position="37"/>
    </location>
</feature>